<keyword evidence="6 8" id="KW-0408">Iron</keyword>
<keyword evidence="9" id="KW-1133">Transmembrane helix</keyword>
<accession>A0AAN8EH33</accession>
<comment type="caution">
    <text evidence="10">The sequence shown here is derived from an EMBL/GenBank/DDBJ whole genome shotgun (WGS) entry which is preliminary data.</text>
</comment>
<comment type="pathway">
    <text evidence="2">Secondary metabolite biosynthesis.</text>
</comment>
<keyword evidence="3 8" id="KW-0349">Heme</keyword>
<feature type="transmembrane region" description="Helical" evidence="9">
    <location>
        <begin position="14"/>
        <end position="36"/>
    </location>
</feature>
<dbReference type="InterPro" id="IPR036396">
    <property type="entry name" value="Cyt_P450_sf"/>
</dbReference>
<dbReference type="PANTHER" id="PTHR24305:SF107">
    <property type="entry name" value="P450, PUTATIVE (EUROFUNG)-RELATED"/>
    <property type="match status" value="1"/>
</dbReference>
<keyword evidence="11" id="KW-1185">Reference proteome</keyword>
<dbReference type="PANTHER" id="PTHR24305">
    <property type="entry name" value="CYTOCHROME P450"/>
    <property type="match status" value="1"/>
</dbReference>
<evidence type="ECO:0000256" key="3">
    <source>
        <dbReference type="ARBA" id="ARBA00022617"/>
    </source>
</evidence>
<dbReference type="CDD" id="cd11051">
    <property type="entry name" value="CYP59-like"/>
    <property type="match status" value="1"/>
</dbReference>
<evidence type="ECO:0008006" key="12">
    <source>
        <dbReference type="Google" id="ProtNLM"/>
    </source>
</evidence>
<dbReference type="Proteomes" id="UP001316803">
    <property type="component" value="Unassembled WGS sequence"/>
</dbReference>
<keyword evidence="5" id="KW-0560">Oxidoreductase</keyword>
<evidence type="ECO:0000313" key="10">
    <source>
        <dbReference type="EMBL" id="KAK5953935.1"/>
    </source>
</evidence>
<dbReference type="AlphaFoldDB" id="A0AAN8EH33"/>
<dbReference type="InterPro" id="IPR002401">
    <property type="entry name" value="Cyt_P450_E_grp-I"/>
</dbReference>
<dbReference type="InterPro" id="IPR001128">
    <property type="entry name" value="Cyt_P450"/>
</dbReference>
<keyword evidence="4 8" id="KW-0479">Metal-binding</keyword>
<name>A0AAN8EH33_9EURO</name>
<dbReference type="GO" id="GO:0016705">
    <property type="term" value="F:oxidoreductase activity, acting on paired donors, with incorporation or reduction of molecular oxygen"/>
    <property type="evidence" value="ECO:0007669"/>
    <property type="project" value="InterPro"/>
</dbReference>
<dbReference type="PRINTS" id="PR00385">
    <property type="entry name" value="P450"/>
</dbReference>
<evidence type="ECO:0000256" key="4">
    <source>
        <dbReference type="ARBA" id="ARBA00022723"/>
    </source>
</evidence>
<reference evidence="10 11" key="1">
    <citation type="submission" date="2022-12" db="EMBL/GenBank/DDBJ databases">
        <title>Genomic features and morphological characterization of a novel Knufia sp. strain isolated from spacecraft assembly facility.</title>
        <authorList>
            <person name="Teixeira M."/>
            <person name="Chander A.M."/>
            <person name="Stajich J.E."/>
            <person name="Venkateswaran K."/>
        </authorList>
    </citation>
    <scope>NUCLEOTIDE SEQUENCE [LARGE SCALE GENOMIC DNA]</scope>
    <source>
        <strain evidence="10 11">FJI-L2-BK-P2</strain>
    </source>
</reference>
<keyword evidence="9" id="KW-0812">Transmembrane</keyword>
<dbReference type="InterPro" id="IPR050121">
    <property type="entry name" value="Cytochrome_P450_monoxygenase"/>
</dbReference>
<organism evidence="10 11">
    <name type="scientific">Knufia fluminis</name>
    <dbReference type="NCBI Taxonomy" id="191047"/>
    <lineage>
        <taxon>Eukaryota</taxon>
        <taxon>Fungi</taxon>
        <taxon>Dikarya</taxon>
        <taxon>Ascomycota</taxon>
        <taxon>Pezizomycotina</taxon>
        <taxon>Eurotiomycetes</taxon>
        <taxon>Chaetothyriomycetidae</taxon>
        <taxon>Chaetothyriales</taxon>
        <taxon>Trichomeriaceae</taxon>
        <taxon>Knufia</taxon>
    </lineage>
</organism>
<feature type="binding site" description="axial binding residue" evidence="8">
    <location>
        <position position="476"/>
    </location>
    <ligand>
        <name>heme</name>
        <dbReference type="ChEBI" id="CHEBI:30413"/>
    </ligand>
    <ligandPart>
        <name>Fe</name>
        <dbReference type="ChEBI" id="CHEBI:18248"/>
    </ligandPart>
</feature>
<evidence type="ECO:0000256" key="8">
    <source>
        <dbReference type="PIRSR" id="PIRSR602401-1"/>
    </source>
</evidence>
<sequence length="543" mass="61456">MFGKLTSKLIVETLGVLFAIWLLTGLVRLVSWRLYIRKLKAEGLPMLPHSLLLGHLPFVTKLMGQLPKDAHAAYLPGEIQRTYPELGPNYYVDLMPFAPSMLVIGSPEAHYQIAQEHSLPKLPNLRNFVRPLTDGLDMLTMEGAEWKQWRGVFNPGFSHGHMMTLVPAIVKETQSFCRNLDKHVKSQDIFAMKSLTDYLTLDIIGQVVLGVHFDCQRKPSPVMESLRTQIRWFSFGVEPNLFDRYNPVRPLVQWYHSRIVNAYISSQFDERVAMHRTHDGSDVRRTRTIIDLALTAYKNDVSTTKSAAIDPFFKRVCMSQIKLFLFSGHDTTSAAICYHLYLLAQHPKVLARVRKEHDSVFGTDTASTASIISAAPHLLSQLPLTTAVIKESLRLFSTVTPSRQGERGFSIKDDQGRAFPTGDFLVLPDSQSIHKSPAYWPEPESFIPDRFLVAPDDPLCPVKGAWRGFEWGPRNCIGQELAMLEMKAALALVSRSYDFTPAYEELDKKAGRKQVTLHGERAYQVDILQPRGNLPMRVNARGR</sequence>
<evidence type="ECO:0000256" key="6">
    <source>
        <dbReference type="ARBA" id="ARBA00023004"/>
    </source>
</evidence>
<dbReference type="Gene3D" id="1.10.630.10">
    <property type="entry name" value="Cytochrome P450"/>
    <property type="match status" value="1"/>
</dbReference>
<dbReference type="SUPFAM" id="SSF48264">
    <property type="entry name" value="Cytochrome P450"/>
    <property type="match status" value="1"/>
</dbReference>
<dbReference type="Pfam" id="PF00067">
    <property type="entry name" value="p450"/>
    <property type="match status" value="1"/>
</dbReference>
<protein>
    <recommendedName>
        <fullName evidence="12">Cytochrome P450</fullName>
    </recommendedName>
</protein>
<comment type="cofactor">
    <cofactor evidence="1 8">
        <name>heme</name>
        <dbReference type="ChEBI" id="CHEBI:30413"/>
    </cofactor>
</comment>
<evidence type="ECO:0000256" key="2">
    <source>
        <dbReference type="ARBA" id="ARBA00005179"/>
    </source>
</evidence>
<keyword evidence="7" id="KW-0503">Monooxygenase</keyword>
<keyword evidence="9" id="KW-0472">Membrane</keyword>
<evidence type="ECO:0000256" key="7">
    <source>
        <dbReference type="ARBA" id="ARBA00023033"/>
    </source>
</evidence>
<gene>
    <name evidence="10" type="ORF">OHC33_005206</name>
</gene>
<evidence type="ECO:0000256" key="1">
    <source>
        <dbReference type="ARBA" id="ARBA00001971"/>
    </source>
</evidence>
<dbReference type="GO" id="GO:0020037">
    <property type="term" value="F:heme binding"/>
    <property type="evidence" value="ECO:0007669"/>
    <property type="project" value="InterPro"/>
</dbReference>
<evidence type="ECO:0000256" key="9">
    <source>
        <dbReference type="SAM" id="Phobius"/>
    </source>
</evidence>
<dbReference type="EMBL" id="JAKLMC020000010">
    <property type="protein sequence ID" value="KAK5953935.1"/>
    <property type="molecule type" value="Genomic_DNA"/>
</dbReference>
<dbReference type="GO" id="GO:0004497">
    <property type="term" value="F:monooxygenase activity"/>
    <property type="evidence" value="ECO:0007669"/>
    <property type="project" value="UniProtKB-KW"/>
</dbReference>
<proteinExistence type="predicted"/>
<evidence type="ECO:0000256" key="5">
    <source>
        <dbReference type="ARBA" id="ARBA00023002"/>
    </source>
</evidence>
<evidence type="ECO:0000313" key="11">
    <source>
        <dbReference type="Proteomes" id="UP001316803"/>
    </source>
</evidence>
<dbReference type="PRINTS" id="PR00463">
    <property type="entry name" value="EP450I"/>
</dbReference>
<dbReference type="GO" id="GO:0005506">
    <property type="term" value="F:iron ion binding"/>
    <property type="evidence" value="ECO:0007669"/>
    <property type="project" value="InterPro"/>
</dbReference>